<gene>
    <name evidence="2" type="ORF">ACFOYY_36270</name>
</gene>
<dbReference type="Proteomes" id="UP001595698">
    <property type="component" value="Unassembled WGS sequence"/>
</dbReference>
<evidence type="ECO:0000256" key="1">
    <source>
        <dbReference type="SAM" id="MobiDB-lite"/>
    </source>
</evidence>
<protein>
    <recommendedName>
        <fullName evidence="4">YCII-related domain-containing protein</fullName>
    </recommendedName>
</protein>
<evidence type="ECO:0000313" key="3">
    <source>
        <dbReference type="Proteomes" id="UP001595698"/>
    </source>
</evidence>
<dbReference type="EMBL" id="JBHSBC010000048">
    <property type="protein sequence ID" value="MFC3985631.1"/>
    <property type="molecule type" value="Genomic_DNA"/>
</dbReference>
<evidence type="ECO:0000313" key="2">
    <source>
        <dbReference type="EMBL" id="MFC3985631.1"/>
    </source>
</evidence>
<reference evidence="3" key="1">
    <citation type="journal article" date="2019" name="Int. J. Syst. Evol. Microbiol.">
        <title>The Global Catalogue of Microorganisms (GCM) 10K type strain sequencing project: providing services to taxonomists for standard genome sequencing and annotation.</title>
        <authorList>
            <consortium name="The Broad Institute Genomics Platform"/>
            <consortium name="The Broad Institute Genome Sequencing Center for Infectious Disease"/>
            <person name="Wu L."/>
            <person name="Ma J."/>
        </authorList>
    </citation>
    <scope>NUCLEOTIDE SEQUENCE [LARGE SCALE GENOMIC DNA]</scope>
    <source>
        <strain evidence="3">TBRC 7912</strain>
    </source>
</reference>
<proteinExistence type="predicted"/>
<accession>A0ABV8FCQ0</accession>
<sequence>MDEAHDRLRDAPRVVRASSPAGSEPGTVVRTGRPEPVLDGRLGRTFEAVGALSAEDGAGLIACATSRPRHVDLRRIVVLPARRP</sequence>
<feature type="compositionally biased region" description="Basic and acidic residues" evidence="1">
    <location>
        <begin position="1"/>
        <end position="13"/>
    </location>
</feature>
<feature type="region of interest" description="Disordered" evidence="1">
    <location>
        <begin position="1"/>
        <end position="37"/>
    </location>
</feature>
<keyword evidence="3" id="KW-1185">Reference proteome</keyword>
<comment type="caution">
    <text evidence="2">The sequence shown here is derived from an EMBL/GenBank/DDBJ whole genome shotgun (WGS) entry which is preliminary data.</text>
</comment>
<organism evidence="2 3">
    <name type="scientific">Streptosporangium jomthongense</name>
    <dbReference type="NCBI Taxonomy" id="1193683"/>
    <lineage>
        <taxon>Bacteria</taxon>
        <taxon>Bacillati</taxon>
        <taxon>Actinomycetota</taxon>
        <taxon>Actinomycetes</taxon>
        <taxon>Streptosporangiales</taxon>
        <taxon>Streptosporangiaceae</taxon>
        <taxon>Streptosporangium</taxon>
    </lineage>
</organism>
<name>A0ABV8FCQ0_9ACTN</name>
<dbReference type="RefSeq" id="WP_386195762.1">
    <property type="nucleotide sequence ID" value="NZ_JBHSBC010000048.1"/>
</dbReference>
<evidence type="ECO:0008006" key="4">
    <source>
        <dbReference type="Google" id="ProtNLM"/>
    </source>
</evidence>